<dbReference type="PROSITE" id="PS50977">
    <property type="entry name" value="HTH_TETR_2"/>
    <property type="match status" value="1"/>
</dbReference>
<protein>
    <submittedName>
        <fullName evidence="6">Transcriptional regulator, TetR family</fullName>
    </submittedName>
</protein>
<dbReference type="AlphaFoldDB" id="A0A1T5EYI7"/>
<dbReference type="GO" id="GO:0000976">
    <property type="term" value="F:transcription cis-regulatory region binding"/>
    <property type="evidence" value="ECO:0007669"/>
    <property type="project" value="TreeGrafter"/>
</dbReference>
<proteinExistence type="predicted"/>
<evidence type="ECO:0000256" key="4">
    <source>
        <dbReference type="PROSITE-ProRule" id="PRU00335"/>
    </source>
</evidence>
<dbReference type="Gene3D" id="1.10.10.60">
    <property type="entry name" value="Homeodomain-like"/>
    <property type="match status" value="1"/>
</dbReference>
<dbReference type="RefSeq" id="WP_079703805.1">
    <property type="nucleotide sequence ID" value="NZ_FUYR01000005.1"/>
</dbReference>
<dbReference type="InterPro" id="IPR050109">
    <property type="entry name" value="HTH-type_TetR-like_transc_reg"/>
</dbReference>
<dbReference type="PANTHER" id="PTHR30055:SF234">
    <property type="entry name" value="HTH-TYPE TRANSCRIPTIONAL REGULATOR BETI"/>
    <property type="match status" value="1"/>
</dbReference>
<dbReference type="Pfam" id="PF00440">
    <property type="entry name" value="TetR_N"/>
    <property type="match status" value="1"/>
</dbReference>
<evidence type="ECO:0000313" key="6">
    <source>
        <dbReference type="EMBL" id="SKB89034.1"/>
    </source>
</evidence>
<dbReference type="GO" id="GO:0003700">
    <property type="term" value="F:DNA-binding transcription factor activity"/>
    <property type="evidence" value="ECO:0007669"/>
    <property type="project" value="TreeGrafter"/>
</dbReference>
<reference evidence="7" key="1">
    <citation type="submission" date="2017-02" db="EMBL/GenBank/DDBJ databases">
        <authorList>
            <person name="Varghese N."/>
            <person name="Submissions S."/>
        </authorList>
    </citation>
    <scope>NUCLEOTIDE SEQUENCE [LARGE SCALE GENOMIC DNA]</scope>
    <source>
        <strain evidence="7">DSM 22385</strain>
    </source>
</reference>
<keyword evidence="1" id="KW-0805">Transcription regulation</keyword>
<evidence type="ECO:0000256" key="2">
    <source>
        <dbReference type="ARBA" id="ARBA00023125"/>
    </source>
</evidence>
<gene>
    <name evidence="6" type="ORF">SAMN05661099_3302</name>
</gene>
<evidence type="ECO:0000259" key="5">
    <source>
        <dbReference type="PROSITE" id="PS50977"/>
    </source>
</evidence>
<accession>A0A1T5EYI7</accession>
<dbReference type="Gene3D" id="1.10.357.10">
    <property type="entry name" value="Tetracycline Repressor, domain 2"/>
    <property type="match status" value="1"/>
</dbReference>
<keyword evidence="2 4" id="KW-0238">DNA-binding</keyword>
<evidence type="ECO:0000313" key="7">
    <source>
        <dbReference type="Proteomes" id="UP000189981"/>
    </source>
</evidence>
<evidence type="ECO:0000256" key="3">
    <source>
        <dbReference type="ARBA" id="ARBA00023163"/>
    </source>
</evidence>
<keyword evidence="7" id="KW-1185">Reference proteome</keyword>
<name>A0A1T5EYI7_9SPHI</name>
<dbReference type="InterPro" id="IPR001647">
    <property type="entry name" value="HTH_TetR"/>
</dbReference>
<sequence>MADIIPKDEILIKEILEAARELFSRYGLKKTTMDDVARAVGKGKSSLYYYYTGKNELFEAVVLDELKKILKDIRIAINGEPSSTGKLKAFLVARLQLKDKMHNLGKVIHDDIFDNFKEICRLKGEFEATQVEIVREIVYGGVQSGEFREMPTDEIGFFSRWTVAAFGGLELPLSTSPRLIADKNSIDKIVDFILFGIGR</sequence>
<feature type="DNA-binding region" description="H-T-H motif" evidence="4">
    <location>
        <begin position="32"/>
        <end position="51"/>
    </location>
</feature>
<dbReference type="SUPFAM" id="SSF46689">
    <property type="entry name" value="Homeodomain-like"/>
    <property type="match status" value="1"/>
</dbReference>
<evidence type="ECO:0000256" key="1">
    <source>
        <dbReference type="ARBA" id="ARBA00023015"/>
    </source>
</evidence>
<dbReference type="InterPro" id="IPR009057">
    <property type="entry name" value="Homeodomain-like_sf"/>
</dbReference>
<dbReference type="STRING" id="572036.SAMN05661099_3302"/>
<dbReference type="OrthoDB" id="9789566at2"/>
<dbReference type="Proteomes" id="UP000189981">
    <property type="component" value="Unassembled WGS sequence"/>
</dbReference>
<organism evidence="6 7">
    <name type="scientific">Daejeonella lutea</name>
    <dbReference type="NCBI Taxonomy" id="572036"/>
    <lineage>
        <taxon>Bacteria</taxon>
        <taxon>Pseudomonadati</taxon>
        <taxon>Bacteroidota</taxon>
        <taxon>Sphingobacteriia</taxon>
        <taxon>Sphingobacteriales</taxon>
        <taxon>Sphingobacteriaceae</taxon>
        <taxon>Daejeonella</taxon>
    </lineage>
</organism>
<dbReference type="PANTHER" id="PTHR30055">
    <property type="entry name" value="HTH-TYPE TRANSCRIPTIONAL REGULATOR RUTR"/>
    <property type="match status" value="1"/>
</dbReference>
<feature type="domain" description="HTH tetR-type" evidence="5">
    <location>
        <begin position="9"/>
        <end position="69"/>
    </location>
</feature>
<dbReference type="EMBL" id="FUYR01000005">
    <property type="protein sequence ID" value="SKB89034.1"/>
    <property type="molecule type" value="Genomic_DNA"/>
</dbReference>
<dbReference type="PRINTS" id="PR00455">
    <property type="entry name" value="HTHTETR"/>
</dbReference>
<keyword evidence="3" id="KW-0804">Transcription</keyword>